<sequence length="119" mass="12195">MRKHRALATAIALAATLTVSGITATTASATEAGAAVTCSGWSHSVKDGRTGAVRASAAPAAVHTGPYGACTTVGTISDGVPIQYDCYVVNDYGNTWTWVHGFGWVFDDYLVGNGASTHC</sequence>
<dbReference type="RefSeq" id="WP_059265117.1">
    <property type="nucleotide sequence ID" value="NZ_KQ948362.1"/>
</dbReference>
<evidence type="ECO:0000313" key="3">
    <source>
        <dbReference type="Proteomes" id="UP000053398"/>
    </source>
</evidence>
<reference evidence="2 3" key="1">
    <citation type="submission" date="2015-10" db="EMBL/GenBank/DDBJ databases">
        <title>Draft genome sequence of Streptomyces corchorusii DSM 40340, type strain for the species Streptomyces corchorusii.</title>
        <authorList>
            <person name="Ruckert C."/>
            <person name="Winkler A."/>
            <person name="Kalinowski J."/>
            <person name="Kampfer P."/>
            <person name="Glaeser S."/>
        </authorList>
    </citation>
    <scope>NUCLEOTIDE SEQUENCE [LARGE SCALE GENOMIC DNA]</scope>
    <source>
        <strain evidence="2 3">DSM 40340</strain>
    </source>
</reference>
<dbReference type="Proteomes" id="UP000053398">
    <property type="component" value="Unassembled WGS sequence"/>
</dbReference>
<accession>A0A101PYY8</accession>
<keyword evidence="1" id="KW-0732">Signal</keyword>
<keyword evidence="3" id="KW-1185">Reference proteome</keyword>
<dbReference type="AlphaFoldDB" id="A0A101PYY8"/>
<evidence type="ECO:0000256" key="1">
    <source>
        <dbReference type="SAM" id="SignalP"/>
    </source>
</evidence>
<evidence type="ECO:0000313" key="2">
    <source>
        <dbReference type="EMBL" id="KUN20245.1"/>
    </source>
</evidence>
<comment type="caution">
    <text evidence="2">The sequence shown here is derived from an EMBL/GenBank/DDBJ whole genome shotgun (WGS) entry which is preliminary data.</text>
</comment>
<evidence type="ECO:0008006" key="4">
    <source>
        <dbReference type="Google" id="ProtNLM"/>
    </source>
</evidence>
<proteinExistence type="predicted"/>
<gene>
    <name evidence="2" type="ORF">AQJ11_28930</name>
</gene>
<name>A0A101PYY8_STRCK</name>
<dbReference type="EMBL" id="LMWP01000035">
    <property type="protein sequence ID" value="KUN20245.1"/>
    <property type="molecule type" value="Genomic_DNA"/>
</dbReference>
<feature type="signal peptide" evidence="1">
    <location>
        <begin position="1"/>
        <end position="29"/>
    </location>
</feature>
<feature type="chain" id="PRO_5007103216" description="SH3b domain-containing protein" evidence="1">
    <location>
        <begin position="30"/>
        <end position="119"/>
    </location>
</feature>
<protein>
    <recommendedName>
        <fullName evidence="4">SH3b domain-containing protein</fullName>
    </recommendedName>
</protein>
<organism evidence="2 3">
    <name type="scientific">Streptomyces corchorusii</name>
    <name type="common">Streptomyces chibaensis</name>
    <dbReference type="NCBI Taxonomy" id="1903"/>
    <lineage>
        <taxon>Bacteria</taxon>
        <taxon>Bacillati</taxon>
        <taxon>Actinomycetota</taxon>
        <taxon>Actinomycetes</taxon>
        <taxon>Kitasatosporales</taxon>
        <taxon>Streptomycetaceae</taxon>
        <taxon>Streptomyces</taxon>
    </lineage>
</organism>